<dbReference type="PANTHER" id="PTHR42953">
    <property type="entry name" value="HIGH-AFFINITY ZINC UPTAKE SYSTEM PROTEIN ZNUA-RELATED"/>
    <property type="match status" value="1"/>
</dbReference>
<keyword evidence="3" id="KW-0479">Metal-binding</keyword>
<dbReference type="RefSeq" id="WP_119361653.1">
    <property type="nucleotide sequence ID" value="NZ_JBHSXZ010000031.1"/>
</dbReference>
<evidence type="ECO:0000256" key="2">
    <source>
        <dbReference type="ARBA" id="ARBA00022448"/>
    </source>
</evidence>
<dbReference type="PRINTS" id="PR00691">
    <property type="entry name" value="ADHESINB"/>
</dbReference>
<proteinExistence type="inferred from homology"/>
<feature type="signal peptide" evidence="6">
    <location>
        <begin position="1"/>
        <end position="26"/>
    </location>
</feature>
<name>A0A399E4J3_9DEIN</name>
<gene>
    <name evidence="7" type="primary">troA</name>
    <name evidence="7" type="ORF">Mcate_01593</name>
</gene>
<dbReference type="InterPro" id="IPR050492">
    <property type="entry name" value="Bact_metal-bind_prot9"/>
</dbReference>
<evidence type="ECO:0000256" key="1">
    <source>
        <dbReference type="ARBA" id="ARBA00004196"/>
    </source>
</evidence>
<evidence type="ECO:0000256" key="4">
    <source>
        <dbReference type="ARBA" id="ARBA00022729"/>
    </source>
</evidence>
<accession>A0A399E4J3</accession>
<dbReference type="Proteomes" id="UP000266089">
    <property type="component" value="Unassembled WGS sequence"/>
</dbReference>
<dbReference type="SUPFAM" id="SSF53807">
    <property type="entry name" value="Helical backbone' metal receptor"/>
    <property type="match status" value="1"/>
</dbReference>
<dbReference type="EMBL" id="QWKX01000035">
    <property type="protein sequence ID" value="RIH76872.1"/>
    <property type="molecule type" value="Genomic_DNA"/>
</dbReference>
<comment type="similarity">
    <text evidence="5">Belongs to the bacterial solute-binding protein 9 family.</text>
</comment>
<sequence length="321" mass="35481">MQIRNHLRLLVLLALLAPGLATQAAAQPDKIAQLQPVRQTPVRVVTTVNFITDLVQQVGGDRVRVEGLMGAGVDPHLYKASAGDVRRLQQADLVFYAGLHLEGKMVELLERLPKAIAVTDTIPRERLIRPAGGFQGQYTYDPHVWFDVTLWQLTINQVRDALSRVDPAGASRYRANAEAYRKRLEQLDAFIRQQIAQVPPQQRVLITAHDAFNYLGRRYGLEVRGLQGISTVSEAGTRDVQALADFIVERKIRAIFVESSVPRRAIDAVVAAVRARGWRVTIGGELFSDAAGSPGTPEGTYVGMMEHNIRTIVNGLLGREP</sequence>
<evidence type="ECO:0000313" key="8">
    <source>
        <dbReference type="Proteomes" id="UP000266089"/>
    </source>
</evidence>
<dbReference type="InterPro" id="IPR006128">
    <property type="entry name" value="Lipoprotein_PsaA-like"/>
</dbReference>
<dbReference type="InterPro" id="IPR006129">
    <property type="entry name" value="AdhesinB"/>
</dbReference>
<dbReference type="OrthoDB" id="9810636at2"/>
<comment type="caution">
    <text evidence="7">The sequence shown here is derived from an EMBL/GenBank/DDBJ whole genome shotgun (WGS) entry which is preliminary data.</text>
</comment>
<dbReference type="InterPro" id="IPR006127">
    <property type="entry name" value="ZnuA-like"/>
</dbReference>
<organism evidence="7 8">
    <name type="scientific">Meiothermus taiwanensis</name>
    <dbReference type="NCBI Taxonomy" id="172827"/>
    <lineage>
        <taxon>Bacteria</taxon>
        <taxon>Thermotogati</taxon>
        <taxon>Deinococcota</taxon>
        <taxon>Deinococci</taxon>
        <taxon>Thermales</taxon>
        <taxon>Thermaceae</taxon>
        <taxon>Meiothermus</taxon>
    </lineage>
</organism>
<dbReference type="GO" id="GO:0007155">
    <property type="term" value="P:cell adhesion"/>
    <property type="evidence" value="ECO:0007669"/>
    <property type="project" value="InterPro"/>
</dbReference>
<protein>
    <submittedName>
        <fullName evidence="7">Periplasmic zinc-binding protein TroA</fullName>
    </submittedName>
</protein>
<dbReference type="Gene3D" id="3.40.50.1980">
    <property type="entry name" value="Nitrogenase molybdenum iron protein domain"/>
    <property type="match status" value="2"/>
</dbReference>
<evidence type="ECO:0000256" key="6">
    <source>
        <dbReference type="SAM" id="SignalP"/>
    </source>
</evidence>
<evidence type="ECO:0000313" key="7">
    <source>
        <dbReference type="EMBL" id="RIH76872.1"/>
    </source>
</evidence>
<evidence type="ECO:0000256" key="3">
    <source>
        <dbReference type="ARBA" id="ARBA00022723"/>
    </source>
</evidence>
<comment type="subcellular location">
    <subcellularLocation>
        <location evidence="1">Cell envelope</location>
    </subcellularLocation>
</comment>
<keyword evidence="4 6" id="KW-0732">Signal</keyword>
<dbReference type="GO" id="GO:0046872">
    <property type="term" value="F:metal ion binding"/>
    <property type="evidence" value="ECO:0007669"/>
    <property type="project" value="UniProtKB-KW"/>
</dbReference>
<dbReference type="AlphaFoldDB" id="A0A399E4J3"/>
<evidence type="ECO:0000256" key="5">
    <source>
        <dbReference type="RuleBase" id="RU003512"/>
    </source>
</evidence>
<dbReference type="PRINTS" id="PR00690">
    <property type="entry name" value="ADHESNFAMILY"/>
</dbReference>
<reference evidence="7 8" key="1">
    <citation type="submission" date="2018-08" db="EMBL/GenBank/DDBJ databases">
        <title>Meiothermus cateniformans JCM 15151 genome sequencing project.</title>
        <authorList>
            <person name="Da Costa M.S."/>
            <person name="Albuquerque L."/>
            <person name="Raposo P."/>
            <person name="Froufe H.J.C."/>
            <person name="Barroso C.S."/>
            <person name="Egas C."/>
        </authorList>
    </citation>
    <scope>NUCLEOTIDE SEQUENCE [LARGE SCALE GENOMIC DNA]</scope>
    <source>
        <strain evidence="7 8">JCM 15151</strain>
    </source>
</reference>
<dbReference type="PANTHER" id="PTHR42953:SF1">
    <property type="entry name" value="METAL-BINDING PROTEIN HI_0362-RELATED"/>
    <property type="match status" value="1"/>
</dbReference>
<keyword evidence="2 5" id="KW-0813">Transport</keyword>
<feature type="chain" id="PRO_5017302978" evidence="6">
    <location>
        <begin position="27"/>
        <end position="321"/>
    </location>
</feature>
<dbReference type="GO" id="GO:0030313">
    <property type="term" value="C:cell envelope"/>
    <property type="evidence" value="ECO:0007669"/>
    <property type="project" value="UniProtKB-SubCell"/>
</dbReference>
<dbReference type="Pfam" id="PF01297">
    <property type="entry name" value="ZnuA"/>
    <property type="match status" value="1"/>
</dbReference>
<dbReference type="GO" id="GO:0030001">
    <property type="term" value="P:metal ion transport"/>
    <property type="evidence" value="ECO:0007669"/>
    <property type="project" value="InterPro"/>
</dbReference>